<name>A0A1I2SZS2_9BACL</name>
<protein>
    <submittedName>
        <fullName evidence="1">Uncharacterized protein</fullName>
    </submittedName>
</protein>
<organism evidence="1 2">
    <name type="scientific">Planifilum fulgidum</name>
    <dbReference type="NCBI Taxonomy" id="201973"/>
    <lineage>
        <taxon>Bacteria</taxon>
        <taxon>Bacillati</taxon>
        <taxon>Bacillota</taxon>
        <taxon>Bacilli</taxon>
        <taxon>Bacillales</taxon>
        <taxon>Thermoactinomycetaceae</taxon>
        <taxon>Planifilum</taxon>
    </lineage>
</organism>
<gene>
    <name evidence="1" type="ORF">SAMN04488025_1523</name>
</gene>
<reference evidence="1 2" key="1">
    <citation type="submission" date="2016-10" db="EMBL/GenBank/DDBJ databases">
        <authorList>
            <person name="de Groot N.N."/>
        </authorList>
    </citation>
    <scope>NUCLEOTIDE SEQUENCE [LARGE SCALE GENOMIC DNA]</scope>
    <source>
        <strain evidence="1 2">DSM 44945</strain>
    </source>
</reference>
<sequence length="293" mass="35004">MKMKKRIRPDLKPRKPFPVVPEAVKKAAAMYKKEGESENVGPSRAWVSGKLYYYSTYVRGKFNPTKTSQGYLVIREDGTVPPFSEAKKPLRMINSTDGMFREILLAGPRYANRSTYNWEELERLLNRIQDILNEPLPPDIQTAFDVFRSIPRKALEKQQELREIVLDTEKMLHELSTHYVITEEFVQRLRSRFYRYIECLFIQHDVQVSTYEEREKFLGYLSSRVSITRFPFWWCYRRLKKHHQAMTITNKADLEAHEDVRNDIRREKNTEKHFEWVFSITRNPRDEEKSEGK</sequence>
<evidence type="ECO:0000313" key="2">
    <source>
        <dbReference type="Proteomes" id="UP000198661"/>
    </source>
</evidence>
<dbReference type="Proteomes" id="UP000198661">
    <property type="component" value="Unassembled WGS sequence"/>
</dbReference>
<evidence type="ECO:0000313" key="1">
    <source>
        <dbReference type="EMBL" id="SFG58070.1"/>
    </source>
</evidence>
<keyword evidence="2" id="KW-1185">Reference proteome</keyword>
<accession>A0A1I2SZS2</accession>
<dbReference type="STRING" id="201973.SAMN04488025_1523"/>
<dbReference type="EMBL" id="FOOK01000052">
    <property type="protein sequence ID" value="SFG58070.1"/>
    <property type="molecule type" value="Genomic_DNA"/>
</dbReference>
<dbReference type="AlphaFoldDB" id="A0A1I2SZS2"/>
<proteinExistence type="predicted"/>